<dbReference type="Gene3D" id="3.40.50.10780">
    <property type="entry name" value="Dipeptide transport protein"/>
    <property type="match status" value="1"/>
</dbReference>
<keyword evidence="3" id="KW-0378">Hydrolase</keyword>
<dbReference type="EMBL" id="MRBO01000310">
    <property type="protein sequence ID" value="KAB2585556.1"/>
    <property type="molecule type" value="Genomic_DNA"/>
</dbReference>
<dbReference type="SUPFAM" id="SSF63992">
    <property type="entry name" value="Dipeptide transport protein"/>
    <property type="match status" value="1"/>
</dbReference>
<dbReference type="InterPro" id="IPR007035">
    <property type="entry name" value="Peptidase_M55"/>
</dbReference>
<dbReference type="CDD" id="cd08663">
    <property type="entry name" value="DAP_dppA_1"/>
    <property type="match status" value="1"/>
</dbReference>
<reference evidence="3 4" key="1">
    <citation type="journal article" date="2017" name="Poromechanics V (2013)">
        <title>Genomic Characterization of the Arsenic-Tolerant Actinobacterium, &lt;i&gt;Rhodococcus erythropolis&lt;/i&gt; S43.</title>
        <authorList>
            <person name="Retamal-Morales G."/>
            <person name="Mehnert M."/>
            <person name="Schwabe R."/>
            <person name="Tischler D."/>
            <person name="Schloemann M."/>
            <person name="Levican G.J."/>
        </authorList>
    </citation>
    <scope>NUCLEOTIDE SEQUENCE [LARGE SCALE GENOMIC DNA]</scope>
    <source>
        <strain evidence="3 4">S43</strain>
    </source>
</reference>
<dbReference type="PIRSF" id="PIRSF015853">
    <property type="entry name" value="Pep_DppA"/>
    <property type="match status" value="1"/>
</dbReference>
<organism evidence="3 4">
    <name type="scientific">Rhodococcus erythropolis</name>
    <name type="common">Arthrobacter picolinophilus</name>
    <dbReference type="NCBI Taxonomy" id="1833"/>
    <lineage>
        <taxon>Bacteria</taxon>
        <taxon>Bacillati</taxon>
        <taxon>Actinomycetota</taxon>
        <taxon>Actinomycetes</taxon>
        <taxon>Mycobacteriales</taxon>
        <taxon>Nocardiaceae</taxon>
        <taxon>Rhodococcus</taxon>
        <taxon>Rhodococcus erythropolis group</taxon>
    </lineage>
</organism>
<dbReference type="Gene3D" id="3.30.1360.130">
    <property type="entry name" value="Dipeptide transport protein"/>
    <property type="match status" value="1"/>
</dbReference>
<keyword evidence="2" id="KW-0862">Zinc</keyword>
<proteinExistence type="predicted"/>
<protein>
    <submittedName>
        <fullName evidence="3">Aminopeptidase</fullName>
    </submittedName>
</protein>
<evidence type="ECO:0000256" key="2">
    <source>
        <dbReference type="PIRSR" id="PIRSR015853-2"/>
    </source>
</evidence>
<feature type="binding site" evidence="2">
    <location>
        <position position="104"/>
    </location>
    <ligand>
        <name>Zn(2+)</name>
        <dbReference type="ChEBI" id="CHEBI:29105"/>
        <label>2</label>
    </ligand>
</feature>
<feature type="binding site" evidence="2">
    <location>
        <position position="133"/>
    </location>
    <ligand>
        <name>Zn(2+)</name>
        <dbReference type="ChEBI" id="CHEBI:29105"/>
        <label>2</label>
    </ligand>
</feature>
<gene>
    <name evidence="3" type="ORF">BS297_09755</name>
</gene>
<evidence type="ECO:0000313" key="3">
    <source>
        <dbReference type="EMBL" id="KAB2585556.1"/>
    </source>
</evidence>
<accession>A0A5N5E5L3</accession>
<feature type="binding site" evidence="2">
    <location>
        <position position="10"/>
    </location>
    <ligand>
        <name>Zn(2+)</name>
        <dbReference type="ChEBI" id="CHEBI:29105"/>
        <label>1</label>
    </ligand>
</feature>
<keyword evidence="2" id="KW-0479">Metal-binding</keyword>
<sequence length="281" mass="29645">MHVYISVDMEGIAGIATLDQIVRGGHGYQRAQALMTAEANAAIAGAFDAGAQSVLVNDSHGTMDNLLHAELDPRARVLFGSPKLQCMAEGLTAEHDVALFVGYHAPAGGPGVLAHTFSALFTDVRLDGRTVSESDVNSLYAATHGVPVGLVTGDDVICGLVSATSPSTETVVVKQAHGWSATNSLPPSLACAAIRDASRRVVQQCDSLKPTKLRDEWVLEIVHPTTTAAEMAEGVPGSRRTSDRTIEHRLNTVDDIIGLITVNYQLASAGLRGQMTIANRQ</sequence>
<feature type="binding site" evidence="2">
    <location>
        <position position="8"/>
    </location>
    <ligand>
        <name>Zn(2+)</name>
        <dbReference type="ChEBI" id="CHEBI:29105"/>
        <label>1</label>
    </ligand>
</feature>
<keyword evidence="3" id="KW-0645">Protease</keyword>
<feature type="binding site" evidence="2">
    <location>
        <position position="8"/>
    </location>
    <ligand>
        <name>Zn(2+)</name>
        <dbReference type="ChEBI" id="CHEBI:29105"/>
        <label>2</label>
    </ligand>
</feature>
<feature type="binding site" evidence="2">
    <location>
        <position position="60"/>
    </location>
    <ligand>
        <name>Zn(2+)</name>
        <dbReference type="ChEBI" id="CHEBI:29105"/>
        <label>2</label>
    </ligand>
</feature>
<comment type="caution">
    <text evidence="3">The sequence shown here is derived from an EMBL/GenBank/DDBJ whole genome shotgun (WGS) entry which is preliminary data.</text>
</comment>
<evidence type="ECO:0000256" key="1">
    <source>
        <dbReference type="PIRSR" id="PIRSR015853-1"/>
    </source>
</evidence>
<evidence type="ECO:0000313" key="4">
    <source>
        <dbReference type="Proteomes" id="UP000325576"/>
    </source>
</evidence>
<dbReference type="AlphaFoldDB" id="A0A5N5E5L3"/>
<keyword evidence="3" id="KW-0031">Aminopeptidase</keyword>
<dbReference type="Pfam" id="PF04951">
    <property type="entry name" value="Peptidase_M55"/>
    <property type="match status" value="1"/>
</dbReference>
<dbReference type="GO" id="GO:0046872">
    <property type="term" value="F:metal ion binding"/>
    <property type="evidence" value="ECO:0007669"/>
    <property type="project" value="UniProtKB-KW"/>
</dbReference>
<dbReference type="GO" id="GO:0004177">
    <property type="term" value="F:aminopeptidase activity"/>
    <property type="evidence" value="ECO:0007669"/>
    <property type="project" value="UniProtKB-KW"/>
</dbReference>
<dbReference type="InterPro" id="IPR027476">
    <property type="entry name" value="DppA_N"/>
</dbReference>
<name>A0A5N5E5L3_RHOER</name>
<dbReference type="Proteomes" id="UP000325576">
    <property type="component" value="Unassembled WGS sequence"/>
</dbReference>
<feature type="active site" description="Nucleophile" evidence="1">
    <location>
        <position position="115"/>
    </location>
</feature>
<dbReference type="InterPro" id="IPR036177">
    <property type="entry name" value="Peptidase_M55_sf"/>
</dbReference>